<evidence type="ECO:0000313" key="2">
    <source>
        <dbReference type="RefSeq" id="XP_008471480.1"/>
    </source>
</evidence>
<dbReference type="KEGG" id="dci:103508685"/>
<dbReference type="STRING" id="121845.A0A1S3D094"/>
<dbReference type="InterPro" id="IPR057361">
    <property type="entry name" value="TPR_WDR35"/>
</dbReference>
<proteinExistence type="predicted"/>
<dbReference type="PaxDb" id="121845-A0A1S3D094"/>
<reference evidence="2" key="1">
    <citation type="submission" date="2025-08" db="UniProtKB">
        <authorList>
            <consortium name="RefSeq"/>
        </authorList>
    </citation>
    <scope>IDENTIFICATION</scope>
</reference>
<dbReference type="GeneID" id="103508685"/>
<accession>A0A1S3D094</accession>
<gene>
    <name evidence="2" type="primary">LOC103508685</name>
</gene>
<keyword evidence="1" id="KW-1185">Reference proteome</keyword>
<organism evidence="1 2">
    <name type="scientific">Diaphorina citri</name>
    <name type="common">Asian citrus psyllid</name>
    <dbReference type="NCBI Taxonomy" id="121845"/>
    <lineage>
        <taxon>Eukaryota</taxon>
        <taxon>Metazoa</taxon>
        <taxon>Ecdysozoa</taxon>
        <taxon>Arthropoda</taxon>
        <taxon>Hexapoda</taxon>
        <taxon>Insecta</taxon>
        <taxon>Pterygota</taxon>
        <taxon>Neoptera</taxon>
        <taxon>Paraneoptera</taxon>
        <taxon>Hemiptera</taxon>
        <taxon>Sternorrhyncha</taxon>
        <taxon>Psylloidea</taxon>
        <taxon>Psyllidae</taxon>
        <taxon>Diaphorininae</taxon>
        <taxon>Diaphorina</taxon>
    </lineage>
</organism>
<dbReference type="AlphaFoldDB" id="A0A1S3D094"/>
<evidence type="ECO:0000313" key="1">
    <source>
        <dbReference type="Proteomes" id="UP000079169"/>
    </source>
</evidence>
<protein>
    <submittedName>
        <fullName evidence="2">WD repeat-containing protein 35-like</fullName>
    </submittedName>
</protein>
<dbReference type="Pfam" id="PF25170">
    <property type="entry name" value="TPR_WDR35"/>
    <property type="match status" value="1"/>
</dbReference>
<dbReference type="Proteomes" id="UP000079169">
    <property type="component" value="Unplaced"/>
</dbReference>
<sequence>MGQVGKLLEQYTQSLLEQGLRLEVVQLFKATEKRFNAARLMFELAEEEEARGSKPQRLKRLYLLTALLIDESNDQTGLGVKAWHRVEAYHFFMLAQRQLLMG</sequence>
<name>A0A1S3D094_DIACI</name>
<dbReference type="RefSeq" id="XP_008471480.1">
    <property type="nucleotide sequence ID" value="XM_008473258.2"/>
</dbReference>